<sequence>MFQLRLAGQVGLRLLLASAAIVAGVQAFRLLLLPAIVSVFHPGEALTSFLRRIGILSFLLLSYWAYVRFYEKRKVDELRPTPRGIAIGGLTGAGLILLAALLLFALGAYEVTAYRGMQDGLLSAAGLIVVAAMLEEVVYRGILFRVLENAWGTAIALFLQSLLFGLGHLENIEDGASTVELITTVVSVTLVGAFWTLVFVLSRNLWVVAANHAAWNFSIILTGVPLSGLGDWVSLAPIASRYQGPDWLTGGRFGPESSLITMVLVSAALAVLWTLARSRDRLVKAQAQGIDGVDGMVRRPHTPN</sequence>
<feature type="transmembrane region" description="Helical" evidence="1">
    <location>
        <begin position="87"/>
        <end position="109"/>
    </location>
</feature>
<keyword evidence="1" id="KW-0812">Transmembrane</keyword>
<keyword evidence="4" id="KW-1185">Reference proteome</keyword>
<keyword evidence="1" id="KW-0472">Membrane</keyword>
<evidence type="ECO:0000313" key="4">
    <source>
        <dbReference type="Proteomes" id="UP000267049"/>
    </source>
</evidence>
<dbReference type="PANTHER" id="PTHR39430">
    <property type="entry name" value="MEMBRANE-ASSOCIATED PROTEASE-RELATED"/>
    <property type="match status" value="1"/>
</dbReference>
<feature type="transmembrane region" description="Helical" evidence="1">
    <location>
        <begin position="121"/>
        <end position="139"/>
    </location>
</feature>
<dbReference type="PANTHER" id="PTHR39430:SF1">
    <property type="entry name" value="PROTEASE"/>
    <property type="match status" value="1"/>
</dbReference>
<dbReference type="GO" id="GO:0008237">
    <property type="term" value="F:metallopeptidase activity"/>
    <property type="evidence" value="ECO:0007669"/>
    <property type="project" value="UniProtKB-KW"/>
</dbReference>
<feature type="transmembrane region" description="Helical" evidence="1">
    <location>
        <begin position="259"/>
        <end position="276"/>
    </location>
</feature>
<feature type="domain" description="CAAX prenyl protease 2/Lysostaphin resistance protein A-like" evidence="2">
    <location>
        <begin position="121"/>
        <end position="217"/>
    </location>
</feature>
<evidence type="ECO:0000313" key="3">
    <source>
        <dbReference type="EMBL" id="RNF86174.1"/>
    </source>
</evidence>
<dbReference type="GO" id="GO:0080120">
    <property type="term" value="P:CAAX-box protein maturation"/>
    <property type="evidence" value="ECO:0007669"/>
    <property type="project" value="UniProtKB-ARBA"/>
</dbReference>
<dbReference type="GO" id="GO:0006508">
    <property type="term" value="P:proteolysis"/>
    <property type="evidence" value="ECO:0007669"/>
    <property type="project" value="UniProtKB-KW"/>
</dbReference>
<evidence type="ECO:0000256" key="1">
    <source>
        <dbReference type="SAM" id="Phobius"/>
    </source>
</evidence>
<reference evidence="3 4" key="1">
    <citation type="submission" date="2018-11" db="EMBL/GenBank/DDBJ databases">
        <title>Lysobacter cryohumiis sp. nov., isolated from soil in the Tianshan Mountains, Xinjiang, China.</title>
        <authorList>
            <person name="Luo Y."/>
            <person name="Sheng H."/>
        </authorList>
    </citation>
    <scope>NUCLEOTIDE SEQUENCE [LARGE SCALE GENOMIC DNA]</scope>
    <source>
        <strain evidence="3 4">ZS60</strain>
    </source>
</reference>
<comment type="caution">
    <text evidence="3">The sequence shown here is derived from an EMBL/GenBank/DDBJ whole genome shotgun (WGS) entry which is preliminary data.</text>
</comment>
<keyword evidence="1" id="KW-1133">Transmembrane helix</keyword>
<feature type="transmembrane region" description="Helical" evidence="1">
    <location>
        <begin position="181"/>
        <end position="201"/>
    </location>
</feature>
<keyword evidence="3" id="KW-0482">Metalloprotease</keyword>
<dbReference type="Pfam" id="PF02517">
    <property type="entry name" value="Rce1-like"/>
    <property type="match status" value="1"/>
</dbReference>
<dbReference type="EMBL" id="RIBS01000001">
    <property type="protein sequence ID" value="RNF86174.1"/>
    <property type="molecule type" value="Genomic_DNA"/>
</dbReference>
<dbReference type="OrthoDB" id="193898at2"/>
<organism evidence="3 4">
    <name type="scientific">Montanilutibacter psychrotolerans</name>
    <dbReference type="NCBI Taxonomy" id="1327343"/>
    <lineage>
        <taxon>Bacteria</taxon>
        <taxon>Pseudomonadati</taxon>
        <taxon>Pseudomonadota</taxon>
        <taxon>Gammaproteobacteria</taxon>
        <taxon>Lysobacterales</taxon>
        <taxon>Lysobacteraceae</taxon>
        <taxon>Montanilutibacter</taxon>
    </lineage>
</organism>
<protein>
    <submittedName>
        <fullName evidence="3">CPBP family intramembrane metalloprotease</fullName>
    </submittedName>
</protein>
<gene>
    <name evidence="3" type="ORF">EER27_01745</name>
</gene>
<dbReference type="InterPro" id="IPR003675">
    <property type="entry name" value="Rce1/LyrA-like_dom"/>
</dbReference>
<name>A0A3M8T3X4_9GAMM</name>
<evidence type="ECO:0000259" key="2">
    <source>
        <dbReference type="Pfam" id="PF02517"/>
    </source>
</evidence>
<keyword evidence="3" id="KW-0645">Protease</keyword>
<proteinExistence type="predicted"/>
<accession>A0A3M8T3X4</accession>
<feature type="transmembrane region" description="Helical" evidence="1">
    <location>
        <begin position="151"/>
        <end position="169"/>
    </location>
</feature>
<feature type="transmembrane region" description="Helical" evidence="1">
    <location>
        <begin position="213"/>
        <end position="239"/>
    </location>
</feature>
<keyword evidence="3" id="KW-0378">Hydrolase</keyword>
<dbReference type="AlphaFoldDB" id="A0A3M8T3X4"/>
<dbReference type="GO" id="GO:0004175">
    <property type="term" value="F:endopeptidase activity"/>
    <property type="evidence" value="ECO:0007669"/>
    <property type="project" value="UniProtKB-ARBA"/>
</dbReference>
<feature type="transmembrane region" description="Helical" evidence="1">
    <location>
        <begin position="12"/>
        <end position="37"/>
    </location>
</feature>
<feature type="transmembrane region" description="Helical" evidence="1">
    <location>
        <begin position="49"/>
        <end position="66"/>
    </location>
</feature>
<dbReference type="Proteomes" id="UP000267049">
    <property type="component" value="Unassembled WGS sequence"/>
</dbReference>